<dbReference type="PANTHER" id="PTHR22891">
    <property type="entry name" value="EUKARYOTIC TRANSLATION INITIATION FACTOR 2C"/>
    <property type="match status" value="1"/>
</dbReference>
<reference evidence="3" key="1">
    <citation type="submission" date="2022-11" db="UniProtKB">
        <authorList>
            <consortium name="WormBaseParasite"/>
        </authorList>
    </citation>
    <scope>IDENTIFICATION</scope>
</reference>
<feature type="domain" description="PAZ" evidence="1">
    <location>
        <begin position="1"/>
        <end position="66"/>
    </location>
</feature>
<dbReference type="Pfam" id="PF02170">
    <property type="entry name" value="PAZ"/>
    <property type="match status" value="1"/>
</dbReference>
<keyword evidence="2" id="KW-1185">Reference proteome</keyword>
<accession>A0A915CQY4</accession>
<dbReference type="CDD" id="cd02846">
    <property type="entry name" value="PAZ_argonaute_like"/>
    <property type="match status" value="1"/>
</dbReference>
<dbReference type="PROSITE" id="PS50821">
    <property type="entry name" value="PAZ"/>
    <property type="match status" value="1"/>
</dbReference>
<dbReference type="Gene3D" id="2.170.260.10">
    <property type="entry name" value="paz domain"/>
    <property type="match status" value="1"/>
</dbReference>
<evidence type="ECO:0000313" key="2">
    <source>
        <dbReference type="Proteomes" id="UP000887574"/>
    </source>
</evidence>
<dbReference type="InterPro" id="IPR036085">
    <property type="entry name" value="PAZ_dom_sf"/>
</dbReference>
<dbReference type="SUPFAM" id="SSF101690">
    <property type="entry name" value="PAZ domain"/>
    <property type="match status" value="1"/>
</dbReference>
<dbReference type="InterPro" id="IPR003100">
    <property type="entry name" value="PAZ_dom"/>
</dbReference>
<dbReference type="WBParaSite" id="jg11696">
    <property type="protein sequence ID" value="jg11696"/>
    <property type="gene ID" value="jg11696"/>
</dbReference>
<dbReference type="AlphaFoldDB" id="A0A915CQY4"/>
<organism evidence="2 3">
    <name type="scientific">Ditylenchus dipsaci</name>
    <dbReference type="NCBI Taxonomy" id="166011"/>
    <lineage>
        <taxon>Eukaryota</taxon>
        <taxon>Metazoa</taxon>
        <taxon>Ecdysozoa</taxon>
        <taxon>Nematoda</taxon>
        <taxon>Chromadorea</taxon>
        <taxon>Rhabditida</taxon>
        <taxon>Tylenchina</taxon>
        <taxon>Tylenchomorpha</taxon>
        <taxon>Sphaerularioidea</taxon>
        <taxon>Anguinidae</taxon>
        <taxon>Anguininae</taxon>
        <taxon>Ditylenchus</taxon>
    </lineage>
</organism>
<evidence type="ECO:0000259" key="1">
    <source>
        <dbReference type="PROSITE" id="PS50821"/>
    </source>
</evidence>
<sequence length="160" mass="18388">MPDNRNRRFVINGFSDNPVGSQMIDVEGQVISVATYYQNKYQLRIAQPHLPCVFNQQTPQLVEQMIRNCQALPKDFRRNNMTQVQHAHLQNNPYFQSHNIRMAGDLIVAKANVLFPPAIAYDQNQRDEPDANGLLNWKLGQRRFLRAAGTPKVDLLALFL</sequence>
<evidence type="ECO:0000313" key="3">
    <source>
        <dbReference type="WBParaSite" id="jg11696"/>
    </source>
</evidence>
<protein>
    <submittedName>
        <fullName evidence="3">PAZ domain-containing protein</fullName>
    </submittedName>
</protein>
<name>A0A915CQY4_9BILA</name>
<proteinExistence type="predicted"/>
<dbReference type="GO" id="GO:0003723">
    <property type="term" value="F:RNA binding"/>
    <property type="evidence" value="ECO:0007669"/>
    <property type="project" value="InterPro"/>
</dbReference>
<dbReference type="Proteomes" id="UP000887574">
    <property type="component" value="Unplaced"/>
</dbReference>